<dbReference type="Proteomes" id="UP000632858">
    <property type="component" value="Unassembled WGS sequence"/>
</dbReference>
<reference evidence="2" key="2">
    <citation type="submission" date="2020-09" db="EMBL/GenBank/DDBJ databases">
        <authorList>
            <person name="Sun Q."/>
            <person name="Zhou Y."/>
        </authorList>
    </citation>
    <scope>NUCLEOTIDE SEQUENCE</scope>
    <source>
        <strain evidence="2">CGMCC 1.12726</strain>
    </source>
</reference>
<dbReference type="EMBL" id="BMFO01000003">
    <property type="protein sequence ID" value="GGF95254.1"/>
    <property type="molecule type" value="Genomic_DNA"/>
</dbReference>
<name>A0A917CR21_9GAMM</name>
<keyword evidence="3" id="KW-1185">Reference proteome</keyword>
<proteinExistence type="predicted"/>
<comment type="caution">
    <text evidence="2">The sequence shown here is derived from an EMBL/GenBank/DDBJ whole genome shotgun (WGS) entry which is preliminary data.</text>
</comment>
<organism evidence="2 3">
    <name type="scientific">Arenimonas maotaiensis</name>
    <dbReference type="NCBI Taxonomy" id="1446479"/>
    <lineage>
        <taxon>Bacteria</taxon>
        <taxon>Pseudomonadati</taxon>
        <taxon>Pseudomonadota</taxon>
        <taxon>Gammaproteobacteria</taxon>
        <taxon>Lysobacterales</taxon>
        <taxon>Lysobacteraceae</taxon>
        <taxon>Arenimonas</taxon>
    </lineage>
</organism>
<feature type="compositionally biased region" description="Basic and acidic residues" evidence="1">
    <location>
        <begin position="56"/>
        <end position="77"/>
    </location>
</feature>
<protein>
    <submittedName>
        <fullName evidence="2">Uncharacterized protein</fullName>
    </submittedName>
</protein>
<accession>A0A917CR21</accession>
<evidence type="ECO:0000313" key="3">
    <source>
        <dbReference type="Proteomes" id="UP000632858"/>
    </source>
</evidence>
<feature type="region of interest" description="Disordered" evidence="1">
    <location>
        <begin position="45"/>
        <end position="77"/>
    </location>
</feature>
<dbReference type="AlphaFoldDB" id="A0A917CR21"/>
<evidence type="ECO:0000313" key="2">
    <source>
        <dbReference type="EMBL" id="GGF95254.1"/>
    </source>
</evidence>
<evidence type="ECO:0000256" key="1">
    <source>
        <dbReference type="SAM" id="MobiDB-lite"/>
    </source>
</evidence>
<reference evidence="2" key="1">
    <citation type="journal article" date="2014" name="Int. J. Syst. Evol. Microbiol.">
        <title>Complete genome sequence of Corynebacterium casei LMG S-19264T (=DSM 44701T), isolated from a smear-ripened cheese.</title>
        <authorList>
            <consortium name="US DOE Joint Genome Institute (JGI-PGF)"/>
            <person name="Walter F."/>
            <person name="Albersmeier A."/>
            <person name="Kalinowski J."/>
            <person name="Ruckert C."/>
        </authorList>
    </citation>
    <scope>NUCLEOTIDE SEQUENCE</scope>
    <source>
        <strain evidence="2">CGMCC 1.12726</strain>
    </source>
</reference>
<sequence>MPDWVRVEPDGQVESVTLGLVTVVVTKLPVPRRCEQVLTGCGSGFVLPPPPPPQAESKESEAASRQARILDIRRPYQ</sequence>
<gene>
    <name evidence="2" type="ORF">GCM10010960_16190</name>
</gene>